<dbReference type="RefSeq" id="WP_082133306.1">
    <property type="nucleotide sequence ID" value="NZ_CALTXN010000002.1"/>
</dbReference>
<dbReference type="PANTHER" id="PTHR42877:SF4">
    <property type="entry name" value="FAD_NAD(P)-BINDING DOMAIN-CONTAINING PROTEIN-RELATED"/>
    <property type="match status" value="1"/>
</dbReference>
<dbReference type="OrthoDB" id="5168853at2"/>
<sequence length="499" mass="55328">MTFVADASDHESTRDETPLDFVIIGTGFSGLAMGAQLKRRGRHDFIILERADDVGGTWRDNHYPGAACDQPSHMYSLSFRLNPEWSSIFSAQPEIWRYLQDTARDEGLLPHIRFHSDVTSAAWDERRKVWVVSTASGVYVGRVLISAAGLLSEPKVPDIAGIDAFEGDVFHSARWDHGVELQRRKVAVIGTGASGVQIVPQIAPLVERLTVFQRTPSWVTPRGDYQYNDLEKGMFRREPQRLQALRTSMFWENEERFAARAAIPSLLERATQVALAHLEAQVPDAELRARLTPDYAIGCKRILKSSDFYPALMRDNVDLVTEPIECIEAAAVVTAGGHRHDIDALVLATGFEATEPPIAKRIIGRGALRLDKRWSNGAEAYKTVAVSGFPNLFLVGGPNTGIGHNSQVYMFEAQIEHILAVVKHMEGHGIDAVEVSESAEAAFTESLDRRASSSVWLTGGCNSWYIDERSGRATTLWPDYSHSFQEEIPPLDTAAYQAV</sequence>
<name>A0A0J6VGQ2_9MYCO</name>
<comment type="caution">
    <text evidence="1">The sequence shown here is derived from an EMBL/GenBank/DDBJ whole genome shotgun (WGS) entry which is preliminary data.</text>
</comment>
<dbReference type="SUPFAM" id="SSF51905">
    <property type="entry name" value="FAD/NAD(P)-binding domain"/>
    <property type="match status" value="1"/>
</dbReference>
<dbReference type="GO" id="GO:0033767">
    <property type="term" value="F:4-hydroxyacetophenone monooxygenase activity"/>
    <property type="evidence" value="ECO:0007669"/>
    <property type="project" value="UniProtKB-EC"/>
</dbReference>
<evidence type="ECO:0000313" key="2">
    <source>
        <dbReference type="Proteomes" id="UP000036313"/>
    </source>
</evidence>
<evidence type="ECO:0000313" key="1">
    <source>
        <dbReference type="EMBL" id="KMO69459.1"/>
    </source>
</evidence>
<keyword evidence="1" id="KW-0560">Oxidoreductase</keyword>
<dbReference type="PANTHER" id="PTHR42877">
    <property type="entry name" value="L-ORNITHINE N(5)-MONOOXYGENASE-RELATED"/>
    <property type="match status" value="1"/>
</dbReference>
<reference evidence="1 2" key="1">
    <citation type="journal article" date="2015" name="Genome Biol. Evol.">
        <title>Characterization of Three Mycobacterium spp. with Potential Use in Bioremediation by Genome Sequencing and Comparative Genomics.</title>
        <authorList>
            <person name="Das S."/>
            <person name="Pettersson B.M."/>
            <person name="Behra P.R."/>
            <person name="Ramesh M."/>
            <person name="Dasgupta S."/>
            <person name="Bhattacharya A."/>
            <person name="Kirsebom L.A."/>
        </authorList>
    </citation>
    <scope>NUCLEOTIDE SEQUENCE [LARGE SCALE GENOMIC DNA]</scope>
    <source>
        <strain evidence="1 2">DSM 44075</strain>
    </source>
</reference>
<organism evidence="1 2">
    <name type="scientific">Mycolicibacterium obuense</name>
    <dbReference type="NCBI Taxonomy" id="1807"/>
    <lineage>
        <taxon>Bacteria</taxon>
        <taxon>Bacillati</taxon>
        <taxon>Actinomycetota</taxon>
        <taxon>Actinomycetes</taxon>
        <taxon>Mycobacteriales</taxon>
        <taxon>Mycobacteriaceae</taxon>
        <taxon>Mycolicibacterium</taxon>
    </lineage>
</organism>
<accession>A0A0J6VGQ2</accession>
<dbReference type="Proteomes" id="UP000036313">
    <property type="component" value="Unassembled WGS sequence"/>
</dbReference>
<gene>
    <name evidence="1" type="primary">hapE_7</name>
    <name evidence="1" type="ORF">MOBUDSM44075_04885</name>
</gene>
<protein>
    <submittedName>
        <fullName evidence="1">4-hydroxyacetophenone monooxygenase</fullName>
        <ecNumber evidence="1">1.14.13.84</ecNumber>
    </submittedName>
</protein>
<dbReference type="EC" id="1.14.13.84" evidence="1"/>
<proteinExistence type="predicted"/>
<dbReference type="InterPro" id="IPR036188">
    <property type="entry name" value="FAD/NAD-bd_sf"/>
</dbReference>
<keyword evidence="1" id="KW-0503">Monooxygenase</keyword>
<dbReference type="AlphaFoldDB" id="A0A0J6VGQ2"/>
<dbReference type="Pfam" id="PF13738">
    <property type="entry name" value="Pyr_redox_3"/>
    <property type="match status" value="1"/>
</dbReference>
<dbReference type="InterPro" id="IPR051209">
    <property type="entry name" value="FAD-bind_Monooxygenase_sf"/>
</dbReference>
<dbReference type="Gene3D" id="3.50.50.60">
    <property type="entry name" value="FAD/NAD(P)-binding domain"/>
    <property type="match status" value="2"/>
</dbReference>
<dbReference type="PATRIC" id="fig|1807.14.peg.4922"/>
<dbReference type="EMBL" id="JYNU01000057">
    <property type="protein sequence ID" value="KMO69459.1"/>
    <property type="molecule type" value="Genomic_DNA"/>
</dbReference>